<sequence>MALERNPAIETDPFRGSDDAIKQQAKIDFMRRRNADRVKRLLNSKQRAIGADPAALARQIQEREEAKLEEQEETQAYVEYEAHMRDVVEEREQSFKAQDREFERSLAKEWDGEVAERAERRAKIASEDLRCDPAKTGPAGAQVFEGEDPTAEERTKLQNLNVRSWLAQQEAEKAARVDEEKDELLRYAAYERFVAAERADLEDEENEERSRVRYELRVKNEEDAERRRLVAEARKREVALIEAAEIDRRLSDPELCENTAVARSALGAHRYRPDHFKGFAREQVAQLLKENDTLVEENYAAKSEEKQIDDDYDASQAELLRLAHDEEERYRHDVWRRNKKYEDDVVAQRAAERERRRKSDRDRFGAIAPGGFLDGFGKSAR</sequence>
<keyword evidence="8" id="KW-0966">Cell projection</keyword>
<dbReference type="InterPro" id="IPR008805">
    <property type="entry name" value="RIB43A"/>
</dbReference>
<evidence type="ECO:0000256" key="1">
    <source>
        <dbReference type="ARBA" id="ARBA00004611"/>
    </source>
</evidence>
<gene>
    <name evidence="11" type="ORF">PECAL_2P21420</name>
</gene>
<evidence type="ECO:0000256" key="9">
    <source>
        <dbReference type="ARBA" id="ARBA00046435"/>
    </source>
</evidence>
<organism evidence="11 12">
    <name type="scientific">Pelagomonas calceolata</name>
    <dbReference type="NCBI Taxonomy" id="35677"/>
    <lineage>
        <taxon>Eukaryota</taxon>
        <taxon>Sar</taxon>
        <taxon>Stramenopiles</taxon>
        <taxon>Ochrophyta</taxon>
        <taxon>Pelagophyceae</taxon>
        <taxon>Pelagomonadales</taxon>
        <taxon>Pelagomonadaceae</taxon>
        <taxon>Pelagomonas</taxon>
    </lineage>
</organism>
<evidence type="ECO:0000256" key="2">
    <source>
        <dbReference type="ARBA" id="ARBA00006875"/>
    </source>
</evidence>
<comment type="subcellular location">
    <subcellularLocation>
        <location evidence="1">Cytoplasm</location>
        <location evidence="1">Cytoskeleton</location>
        <location evidence="1">Flagellum axoneme</location>
    </subcellularLocation>
</comment>
<evidence type="ECO:0000313" key="12">
    <source>
        <dbReference type="Proteomes" id="UP000789595"/>
    </source>
</evidence>
<feature type="region of interest" description="Disordered" evidence="10">
    <location>
        <begin position="346"/>
        <end position="381"/>
    </location>
</feature>
<dbReference type="EMBL" id="CAKKNE010000002">
    <property type="protein sequence ID" value="CAH0369036.1"/>
    <property type="molecule type" value="Genomic_DNA"/>
</dbReference>
<evidence type="ECO:0000256" key="7">
    <source>
        <dbReference type="ARBA" id="ARBA00023212"/>
    </source>
</evidence>
<feature type="compositionally biased region" description="Basic and acidic residues" evidence="10">
    <location>
        <begin position="350"/>
        <end position="364"/>
    </location>
</feature>
<keyword evidence="3" id="KW-0963">Cytoplasm</keyword>
<evidence type="ECO:0000256" key="8">
    <source>
        <dbReference type="ARBA" id="ARBA00023273"/>
    </source>
</evidence>
<dbReference type="OrthoDB" id="429119at2759"/>
<dbReference type="Proteomes" id="UP000789595">
    <property type="component" value="Unassembled WGS sequence"/>
</dbReference>
<keyword evidence="4" id="KW-0282">Flagellum</keyword>
<evidence type="ECO:0000256" key="3">
    <source>
        <dbReference type="ARBA" id="ARBA00022490"/>
    </source>
</evidence>
<evidence type="ECO:0000256" key="5">
    <source>
        <dbReference type="ARBA" id="ARBA00023054"/>
    </source>
</evidence>
<comment type="caution">
    <text evidence="11">The sequence shown here is derived from an EMBL/GenBank/DDBJ whole genome shotgun (WGS) entry which is preliminary data.</text>
</comment>
<dbReference type="Pfam" id="PF05914">
    <property type="entry name" value="RIB43A"/>
    <property type="match status" value="1"/>
</dbReference>
<accession>A0A8J2SEI4</accession>
<keyword evidence="7" id="KW-0206">Cytoskeleton</keyword>
<feature type="region of interest" description="Disordered" evidence="10">
    <location>
        <begin position="129"/>
        <end position="150"/>
    </location>
</feature>
<evidence type="ECO:0000256" key="6">
    <source>
        <dbReference type="ARBA" id="ARBA00023069"/>
    </source>
</evidence>
<reference evidence="11" key="1">
    <citation type="submission" date="2021-11" db="EMBL/GenBank/DDBJ databases">
        <authorList>
            <consortium name="Genoscope - CEA"/>
            <person name="William W."/>
        </authorList>
    </citation>
    <scope>NUCLEOTIDE SEQUENCE</scope>
</reference>
<dbReference type="PANTHER" id="PTHR14517:SF6">
    <property type="entry name" value="RE41410P"/>
    <property type="match status" value="1"/>
</dbReference>
<evidence type="ECO:0000256" key="4">
    <source>
        <dbReference type="ARBA" id="ARBA00022846"/>
    </source>
</evidence>
<evidence type="ECO:0000256" key="10">
    <source>
        <dbReference type="SAM" id="MobiDB-lite"/>
    </source>
</evidence>
<evidence type="ECO:0000313" key="11">
    <source>
        <dbReference type="EMBL" id="CAH0369036.1"/>
    </source>
</evidence>
<keyword evidence="12" id="KW-1185">Reference proteome</keyword>
<dbReference type="AlphaFoldDB" id="A0A8J2SEI4"/>
<keyword evidence="5" id="KW-0175">Coiled coil</keyword>
<dbReference type="PANTHER" id="PTHR14517">
    <property type="entry name" value="RIB43A-RELATED"/>
    <property type="match status" value="1"/>
</dbReference>
<name>A0A8J2SEI4_9STRA</name>
<keyword evidence="6" id="KW-0969">Cilium</keyword>
<comment type="similarity">
    <text evidence="2">Belongs to the RIB43A family.</text>
</comment>
<comment type="subunit">
    <text evidence="9">Microtubule inner protein component of sperm flagellar doublet microtubules.</text>
</comment>
<proteinExistence type="inferred from homology"/>
<protein>
    <submittedName>
        <fullName evidence="11">Uncharacterized protein</fullName>
    </submittedName>
</protein>